<keyword evidence="1" id="KW-0472">Membrane</keyword>
<sequence length="92" mass="10060">MANDVSALYWNPAGIVNISRPSVQFFHSPWLVDTEYFFSGMVIPMGSLGVLGLTYTAVVMDEMMVRTVQSPEGTGEKFDASSLAMGVAYSKR</sequence>
<organism evidence="2">
    <name type="scientific">marine metagenome</name>
    <dbReference type="NCBI Taxonomy" id="408172"/>
    <lineage>
        <taxon>unclassified sequences</taxon>
        <taxon>metagenomes</taxon>
        <taxon>ecological metagenomes</taxon>
    </lineage>
</organism>
<dbReference type="AlphaFoldDB" id="A0A382T618"/>
<feature type="transmembrane region" description="Helical" evidence="1">
    <location>
        <begin position="36"/>
        <end position="58"/>
    </location>
</feature>
<reference evidence="2" key="1">
    <citation type="submission" date="2018-05" db="EMBL/GenBank/DDBJ databases">
        <authorList>
            <person name="Lanie J.A."/>
            <person name="Ng W.-L."/>
            <person name="Kazmierczak K.M."/>
            <person name="Andrzejewski T.M."/>
            <person name="Davidsen T.M."/>
            <person name="Wayne K.J."/>
            <person name="Tettelin H."/>
            <person name="Glass J.I."/>
            <person name="Rusch D."/>
            <person name="Podicherti R."/>
            <person name="Tsui H.-C.T."/>
            <person name="Winkler M.E."/>
        </authorList>
    </citation>
    <scope>NUCLEOTIDE SEQUENCE</scope>
</reference>
<evidence type="ECO:0000256" key="1">
    <source>
        <dbReference type="SAM" id="Phobius"/>
    </source>
</evidence>
<name>A0A382T618_9ZZZZ</name>
<dbReference type="EMBL" id="UINC01133985">
    <property type="protein sequence ID" value="SVD17242.1"/>
    <property type="molecule type" value="Genomic_DNA"/>
</dbReference>
<feature type="non-terminal residue" evidence="2">
    <location>
        <position position="92"/>
    </location>
</feature>
<proteinExistence type="predicted"/>
<gene>
    <name evidence="2" type="ORF">METZ01_LOCUS370096</name>
</gene>
<accession>A0A382T618</accession>
<evidence type="ECO:0000313" key="2">
    <source>
        <dbReference type="EMBL" id="SVD17242.1"/>
    </source>
</evidence>
<dbReference type="Gene3D" id="2.40.160.60">
    <property type="entry name" value="Outer membrane protein transport protein (OMPP1/FadL/TodX)"/>
    <property type="match status" value="1"/>
</dbReference>
<keyword evidence="1" id="KW-1133">Transmembrane helix</keyword>
<protein>
    <submittedName>
        <fullName evidence="2">Uncharacterized protein</fullName>
    </submittedName>
</protein>
<keyword evidence="1" id="KW-0812">Transmembrane</keyword>